<evidence type="ECO:0000256" key="2">
    <source>
        <dbReference type="ARBA" id="ARBA00005272"/>
    </source>
</evidence>
<dbReference type="PANTHER" id="PTHR42913:SF3">
    <property type="entry name" value="64 KDA MITOCHONDRIAL NADH DEHYDROGENASE (EUROFUNG)"/>
    <property type="match status" value="1"/>
</dbReference>
<gene>
    <name evidence="7" type="ORF">OG579_21045</name>
</gene>
<name>A0AAU4K288_9NOCA</name>
<dbReference type="InterPro" id="IPR036188">
    <property type="entry name" value="FAD/NAD-bd_sf"/>
</dbReference>
<reference evidence="7 8" key="1">
    <citation type="submission" date="2022-10" db="EMBL/GenBank/DDBJ databases">
        <title>The complete genomes of actinobacterial strains from the NBC collection.</title>
        <authorList>
            <person name="Joergensen T.S."/>
            <person name="Alvarez Arevalo M."/>
            <person name="Sterndorff E.B."/>
            <person name="Faurdal D."/>
            <person name="Vuksanovic O."/>
            <person name="Mourched A.-S."/>
            <person name="Charusanti P."/>
            <person name="Shaw S."/>
            <person name="Blin K."/>
            <person name="Weber T."/>
        </authorList>
    </citation>
    <scope>NUCLEOTIDE SEQUENCE [LARGE SCALE GENOMIC DNA]</scope>
    <source>
        <strain evidence="7 8">NBC_00319</strain>
    </source>
</reference>
<dbReference type="EMBL" id="CP108021">
    <property type="protein sequence ID" value="WUM20138.1"/>
    <property type="molecule type" value="Genomic_DNA"/>
</dbReference>
<keyword evidence="4" id="KW-0274">FAD</keyword>
<evidence type="ECO:0000256" key="3">
    <source>
        <dbReference type="ARBA" id="ARBA00022630"/>
    </source>
</evidence>
<dbReference type="GO" id="GO:0019646">
    <property type="term" value="P:aerobic electron transport chain"/>
    <property type="evidence" value="ECO:0007669"/>
    <property type="project" value="TreeGrafter"/>
</dbReference>
<evidence type="ECO:0000313" key="7">
    <source>
        <dbReference type="EMBL" id="WUM20138.1"/>
    </source>
</evidence>
<dbReference type="KEGG" id="whr:OG579_21045"/>
<evidence type="ECO:0000256" key="5">
    <source>
        <dbReference type="ARBA" id="ARBA00023002"/>
    </source>
</evidence>
<evidence type="ECO:0000259" key="6">
    <source>
        <dbReference type="Pfam" id="PF07992"/>
    </source>
</evidence>
<keyword evidence="8" id="KW-1185">Reference proteome</keyword>
<dbReference type="AlphaFoldDB" id="A0AAU4K288"/>
<dbReference type="InterPro" id="IPR023753">
    <property type="entry name" value="FAD/NAD-binding_dom"/>
</dbReference>
<dbReference type="PANTHER" id="PTHR42913">
    <property type="entry name" value="APOPTOSIS-INDUCING FACTOR 1"/>
    <property type="match status" value="1"/>
</dbReference>
<feature type="domain" description="FAD/NAD(P)-binding" evidence="6">
    <location>
        <begin position="5"/>
        <end position="284"/>
    </location>
</feature>
<keyword evidence="3" id="KW-0285">Flavoprotein</keyword>
<dbReference type="PRINTS" id="PR00368">
    <property type="entry name" value="FADPNR"/>
</dbReference>
<dbReference type="GO" id="GO:0003955">
    <property type="term" value="F:NAD(P)H dehydrogenase (quinone) activity"/>
    <property type="evidence" value="ECO:0007669"/>
    <property type="project" value="TreeGrafter"/>
</dbReference>
<evidence type="ECO:0000256" key="1">
    <source>
        <dbReference type="ARBA" id="ARBA00001974"/>
    </source>
</evidence>
<dbReference type="PRINTS" id="PR00411">
    <property type="entry name" value="PNDRDTASEI"/>
</dbReference>
<organism evidence="7 8">
    <name type="scientific">Williamsia herbipolensis</name>
    <dbReference type="NCBI Taxonomy" id="1603258"/>
    <lineage>
        <taxon>Bacteria</taxon>
        <taxon>Bacillati</taxon>
        <taxon>Actinomycetota</taxon>
        <taxon>Actinomycetes</taxon>
        <taxon>Mycobacteriales</taxon>
        <taxon>Nocardiaceae</taxon>
        <taxon>Williamsia</taxon>
    </lineage>
</organism>
<dbReference type="Pfam" id="PF07992">
    <property type="entry name" value="Pyr_redox_2"/>
    <property type="match status" value="1"/>
</dbReference>
<keyword evidence="5" id="KW-0560">Oxidoreductase</keyword>
<dbReference type="SUPFAM" id="SSF51905">
    <property type="entry name" value="FAD/NAD(P)-binding domain"/>
    <property type="match status" value="1"/>
</dbReference>
<comment type="cofactor">
    <cofactor evidence="1">
        <name>FAD</name>
        <dbReference type="ChEBI" id="CHEBI:57692"/>
    </cofactor>
</comment>
<sequence length="386" mass="39552">MTDHHVIVIGAGYAGCMAANRLQATGAARVTLIDPHPQFVERIRLHQLAAGTGAATLDFATLLHPEITRVQAAVTRIDGPARRVVLDGNSDGAGDGERSLTYDAMIYAVGSGTGSSSVPGVAEFADRVGDADEAQRLADRLAGAPRDAAIVVVGGGLTGVEVAAEMAQVRPHGSVTLVAGGGLVPTAGASGARSVARRLRRLGVDVVDGTTASEVSDSKVTLADGRTLAADITVWTTGFGVPPLARDSGLATDDSGRLRVDDHLVSVSDPGVVGAGDAVVVDGIDLRMSCQAALPLGAQAAGTVTALLDGTPPRRVDQGFAAQCIGLGRDGGTVVLTDRSDRPRRVHIGGRAGGLVKEQVCRMTVRWLAGEGRKGGSYSWTRGPRR</sequence>
<protein>
    <submittedName>
        <fullName evidence="7">FAD-dependent oxidoreductase</fullName>
    </submittedName>
</protein>
<evidence type="ECO:0000256" key="4">
    <source>
        <dbReference type="ARBA" id="ARBA00022827"/>
    </source>
</evidence>
<proteinExistence type="inferred from homology"/>
<dbReference type="InterPro" id="IPR051169">
    <property type="entry name" value="NADH-Q_oxidoreductase"/>
</dbReference>
<dbReference type="Proteomes" id="UP001432128">
    <property type="component" value="Chromosome"/>
</dbReference>
<evidence type="ECO:0000313" key="8">
    <source>
        <dbReference type="Proteomes" id="UP001432128"/>
    </source>
</evidence>
<dbReference type="Gene3D" id="3.50.50.100">
    <property type="match status" value="1"/>
</dbReference>
<dbReference type="RefSeq" id="WP_328857535.1">
    <property type="nucleotide sequence ID" value="NZ_CP108021.1"/>
</dbReference>
<accession>A0AAU4K288</accession>
<comment type="similarity">
    <text evidence="2">Belongs to the NADH dehydrogenase family.</text>
</comment>